<proteinExistence type="predicted"/>
<accession>A0A174EPU2</accession>
<feature type="region of interest" description="Disordered" evidence="1">
    <location>
        <begin position="233"/>
        <end position="255"/>
    </location>
</feature>
<dbReference type="Gene3D" id="1.10.287.1490">
    <property type="match status" value="1"/>
</dbReference>
<dbReference type="AlphaFoldDB" id="A0A174EPU2"/>
<name>A0A174EPU2_9CLOT</name>
<sequence>MISRDEIQEKVDIVKRKIEKNKTIPYYFLASIFVLGALFFFSSNLLFNKELNLITTEINQEMYLNNIAFSIKDRKYNPNNGLVQFTIKLKENSLNSDLDLDFMIREKNNPTEIIPCEVVQITYSDYIVTTEISGNWEALSLTIKEKSEINDNKYVKFYSDIRDIKIDDTLKKKNRNEYTIEVIDNEINDIKSKIEELNLDISDKKSNIEDINKKINLLEEEKKYQTESEIEATENTISSNKTSIGNLENGIRKNENSIKELEEKINKLEEKKQDYR</sequence>
<feature type="transmembrane region" description="Helical" evidence="2">
    <location>
        <begin position="26"/>
        <end position="47"/>
    </location>
</feature>
<keyword evidence="2" id="KW-1133">Transmembrane helix</keyword>
<evidence type="ECO:0000313" key="3">
    <source>
        <dbReference type="EMBL" id="CUO40142.1"/>
    </source>
</evidence>
<feature type="compositionally biased region" description="Polar residues" evidence="1">
    <location>
        <begin position="233"/>
        <end position="246"/>
    </location>
</feature>
<evidence type="ECO:0000256" key="2">
    <source>
        <dbReference type="SAM" id="Phobius"/>
    </source>
</evidence>
<dbReference type="EMBL" id="CYZV01000023">
    <property type="protein sequence ID" value="CUO40142.1"/>
    <property type="molecule type" value="Genomic_DNA"/>
</dbReference>
<keyword evidence="2" id="KW-0472">Membrane</keyword>
<dbReference type="RefSeq" id="WP_082425266.1">
    <property type="nucleotide sequence ID" value="NZ_CYZV01000023.1"/>
</dbReference>
<evidence type="ECO:0000256" key="1">
    <source>
        <dbReference type="SAM" id="MobiDB-lite"/>
    </source>
</evidence>
<protein>
    <submittedName>
        <fullName evidence="3">Chromosome segregation protein SMC</fullName>
    </submittedName>
</protein>
<organism evidence="3 4">
    <name type="scientific">Clostridium disporicum</name>
    <dbReference type="NCBI Taxonomy" id="84024"/>
    <lineage>
        <taxon>Bacteria</taxon>
        <taxon>Bacillati</taxon>
        <taxon>Bacillota</taxon>
        <taxon>Clostridia</taxon>
        <taxon>Eubacteriales</taxon>
        <taxon>Clostridiaceae</taxon>
        <taxon>Clostridium</taxon>
    </lineage>
</organism>
<dbReference type="OrthoDB" id="10011926at2"/>
<reference evidence="3 4" key="1">
    <citation type="submission" date="2015-09" db="EMBL/GenBank/DDBJ databases">
        <authorList>
            <consortium name="Pathogen Informatics"/>
        </authorList>
    </citation>
    <scope>NUCLEOTIDE SEQUENCE [LARGE SCALE GENOMIC DNA]</scope>
    <source>
        <strain evidence="3 4">2789STDY5834855</strain>
    </source>
</reference>
<evidence type="ECO:0000313" key="4">
    <source>
        <dbReference type="Proteomes" id="UP000095558"/>
    </source>
</evidence>
<dbReference type="Proteomes" id="UP000095558">
    <property type="component" value="Unassembled WGS sequence"/>
</dbReference>
<keyword evidence="2" id="KW-0812">Transmembrane</keyword>
<gene>
    <name evidence="3" type="ORF">ERS852470_02236</name>
</gene>